<sequence>MDRLMRRLQSEQDAQPEWHTEIKDRDVLYTFKLRNAMFAFYWISFDAPSWCARLPSGQERSDFSESLYDHHRKWRRNFDSYFLHVAPNLLDREVRYLMQEESANPLEEHLIFV</sequence>
<gene>
    <name evidence="1" type="ORF">RHO25_005577</name>
</gene>
<dbReference type="RefSeq" id="XP_065458745.1">
    <property type="nucleotide sequence ID" value="XM_065602673.1"/>
</dbReference>
<reference evidence="1 2" key="1">
    <citation type="submission" date="2023-09" db="EMBL/GenBank/DDBJ databases">
        <title>Complete-Gapless Cercospora beticola genome.</title>
        <authorList>
            <person name="Wyatt N.A."/>
            <person name="Spanner R.E."/>
            <person name="Bolton M.D."/>
        </authorList>
    </citation>
    <scope>NUCLEOTIDE SEQUENCE [LARGE SCALE GENOMIC DNA]</scope>
    <source>
        <strain evidence="1">Cb09-40</strain>
    </source>
</reference>
<organism evidence="1 2">
    <name type="scientific">Cercospora beticola</name>
    <name type="common">Sugarbeet leaf spot fungus</name>
    <dbReference type="NCBI Taxonomy" id="122368"/>
    <lineage>
        <taxon>Eukaryota</taxon>
        <taxon>Fungi</taxon>
        <taxon>Dikarya</taxon>
        <taxon>Ascomycota</taxon>
        <taxon>Pezizomycotina</taxon>
        <taxon>Dothideomycetes</taxon>
        <taxon>Dothideomycetidae</taxon>
        <taxon>Mycosphaerellales</taxon>
        <taxon>Mycosphaerellaceae</taxon>
        <taxon>Cercospora</taxon>
    </lineage>
</organism>
<dbReference type="EMBL" id="CP134186">
    <property type="protein sequence ID" value="WPB00957.1"/>
    <property type="molecule type" value="Genomic_DNA"/>
</dbReference>
<dbReference type="Proteomes" id="UP001302367">
    <property type="component" value="Chromosome 3"/>
</dbReference>
<protein>
    <submittedName>
        <fullName evidence="1">Uncharacterized protein</fullName>
    </submittedName>
</protein>
<name>A0ABZ0NN05_CERBT</name>
<keyword evidence="2" id="KW-1185">Reference proteome</keyword>
<accession>A0ABZ0NN05</accession>
<proteinExistence type="predicted"/>
<evidence type="ECO:0000313" key="1">
    <source>
        <dbReference type="EMBL" id="WPB00957.1"/>
    </source>
</evidence>
<evidence type="ECO:0000313" key="2">
    <source>
        <dbReference type="Proteomes" id="UP001302367"/>
    </source>
</evidence>
<dbReference type="GeneID" id="90644162"/>